<protein>
    <submittedName>
        <fullName evidence="2">Uncharacterized conserved protein, FlaG/YvyC family</fullName>
    </submittedName>
</protein>
<dbReference type="Gene3D" id="3.30.160.170">
    <property type="entry name" value="FlaG-like"/>
    <property type="match status" value="1"/>
</dbReference>
<dbReference type="AlphaFoldDB" id="A0A239II52"/>
<accession>A0A239II52</accession>
<dbReference type="Proteomes" id="UP000198304">
    <property type="component" value="Unassembled WGS sequence"/>
</dbReference>
<name>A0A239II52_9FIRM</name>
<dbReference type="OrthoDB" id="9771007at2"/>
<dbReference type="SUPFAM" id="SSF82171">
    <property type="entry name" value="DPP6 N-terminal domain-like"/>
    <property type="match status" value="1"/>
</dbReference>
<proteinExistence type="predicted"/>
<dbReference type="InterPro" id="IPR035924">
    <property type="entry name" value="FlaG-like_sf"/>
</dbReference>
<organism evidence="2 3">
    <name type="scientific">Anaerovirgula multivorans</name>
    <dbReference type="NCBI Taxonomy" id="312168"/>
    <lineage>
        <taxon>Bacteria</taxon>
        <taxon>Bacillati</taxon>
        <taxon>Bacillota</taxon>
        <taxon>Clostridia</taxon>
        <taxon>Peptostreptococcales</taxon>
        <taxon>Natronincolaceae</taxon>
        <taxon>Anaerovirgula</taxon>
    </lineage>
</organism>
<dbReference type="PROSITE" id="PS51257">
    <property type="entry name" value="PROKAR_LIPOPROTEIN"/>
    <property type="match status" value="1"/>
</dbReference>
<dbReference type="EMBL" id="FZOJ01000028">
    <property type="protein sequence ID" value="SNS92693.1"/>
    <property type="molecule type" value="Genomic_DNA"/>
</dbReference>
<sequence>MKKIFLIVAIIIMAIFTGCSNTISNASSEDEMTGRLGNNSVEESVMNETKPVNEDRSSIYEWGDGKILIKLDKLYLLDIKTQKILSEEPLKGLNYIEWYYTTNDGYCLIDTYIIENDGIIDDIIYNAYFYNKDLEQIKEMNLNELLDSDDILAIAISKSGNKIAYTTFDGLFVYDMLKQTKQSILNLNSENFEINKGFNVITNIAFFNQDKKIAFIGYNDKTTFGTINIDGSELVDHKATLPRLEHMDVSDTYLSFSEGLYPRGHGVPAGEVILINNATNQMLKHTLQDKNEGSNVFLSEEGKYFATSIQKGSNEIIIRIYDSQTGELIREIKRDFAGKPVEKYRRTYIKLFDSINTFIAVSTFFDGHEPMVVIDEF</sequence>
<feature type="signal peptide" evidence="1">
    <location>
        <begin position="1"/>
        <end position="21"/>
    </location>
</feature>
<keyword evidence="1" id="KW-0732">Signal</keyword>
<gene>
    <name evidence="2" type="ORF">SAMN05446037_10287</name>
</gene>
<reference evidence="2 3" key="1">
    <citation type="submission" date="2017-06" db="EMBL/GenBank/DDBJ databases">
        <authorList>
            <person name="Kim H.J."/>
            <person name="Triplett B.A."/>
        </authorList>
    </citation>
    <scope>NUCLEOTIDE SEQUENCE [LARGE SCALE GENOMIC DNA]</scope>
    <source>
        <strain evidence="2 3">SCA</strain>
    </source>
</reference>
<evidence type="ECO:0000313" key="3">
    <source>
        <dbReference type="Proteomes" id="UP000198304"/>
    </source>
</evidence>
<dbReference type="RefSeq" id="WP_089284603.1">
    <property type="nucleotide sequence ID" value="NZ_FZOJ01000028.1"/>
</dbReference>
<feature type="chain" id="PRO_5039319918" evidence="1">
    <location>
        <begin position="22"/>
        <end position="377"/>
    </location>
</feature>
<evidence type="ECO:0000256" key="1">
    <source>
        <dbReference type="SAM" id="SignalP"/>
    </source>
</evidence>
<evidence type="ECO:0000313" key="2">
    <source>
        <dbReference type="EMBL" id="SNS92693.1"/>
    </source>
</evidence>
<keyword evidence="3" id="KW-1185">Reference proteome</keyword>